<protein>
    <submittedName>
        <fullName evidence="1">Unnamed protein product</fullName>
    </submittedName>
</protein>
<proteinExistence type="predicted"/>
<name>A0ACB5TVQ3_CANBO</name>
<evidence type="ECO:0000313" key="1">
    <source>
        <dbReference type="EMBL" id="GME96364.1"/>
    </source>
</evidence>
<accession>A0ACB5TVQ3</accession>
<dbReference type="EMBL" id="BSXV01002654">
    <property type="protein sequence ID" value="GME96364.1"/>
    <property type="molecule type" value="Genomic_DNA"/>
</dbReference>
<evidence type="ECO:0000313" key="2">
    <source>
        <dbReference type="Proteomes" id="UP001165101"/>
    </source>
</evidence>
<gene>
    <name evidence="1" type="ORF">Cboi01_000424500</name>
</gene>
<reference evidence="1" key="1">
    <citation type="submission" date="2023-04" db="EMBL/GenBank/DDBJ databases">
        <title>Candida boidinii NBRC 1967.</title>
        <authorList>
            <person name="Ichikawa N."/>
            <person name="Sato H."/>
            <person name="Tonouchi N."/>
        </authorList>
    </citation>
    <scope>NUCLEOTIDE SEQUENCE</scope>
    <source>
        <strain evidence="1">NBRC 1967</strain>
    </source>
</reference>
<comment type="caution">
    <text evidence="1">The sequence shown here is derived from an EMBL/GenBank/DDBJ whole genome shotgun (WGS) entry which is preliminary data.</text>
</comment>
<organism evidence="1 2">
    <name type="scientific">Candida boidinii</name>
    <name type="common">Yeast</name>
    <dbReference type="NCBI Taxonomy" id="5477"/>
    <lineage>
        <taxon>Eukaryota</taxon>
        <taxon>Fungi</taxon>
        <taxon>Dikarya</taxon>
        <taxon>Ascomycota</taxon>
        <taxon>Saccharomycotina</taxon>
        <taxon>Pichiomycetes</taxon>
        <taxon>Pichiales</taxon>
        <taxon>Pichiaceae</taxon>
        <taxon>Ogataea</taxon>
        <taxon>Ogataea/Candida clade</taxon>
    </lineage>
</organism>
<dbReference type="Proteomes" id="UP001165101">
    <property type="component" value="Unassembled WGS sequence"/>
</dbReference>
<sequence length="380" mass="42496">MSDQIIGRAEEGKSDTDLNNLQENSSNSLSISPIPLPEPTTTTIISTDMNDNHHQRGISSLNSVITSKRTKESTMSSSDLSELGEDMDDHFVTATEEILEPNRISNRSLITSTDLENSDDDDNDEEIVEISRRRNKRQKIRNLDDDGDSEFHTDNNNNNQRDTSNNNSIDLDIDEDDSIIISEEVPIIRRSERNGNRRHIGDSNSGSTRGSTTPGTGSNSVFQSEGIEIQELDSDNDNNDNNDNDINDINDDDDDDITTTTSGSRSNNNTSNKDEIDEDADDIIIISSTGEIEKSKTTIDLLNDSVENTVKELKDVVCPICFEPFEKCVVMSCGHLYCSDCIYETLASSKIRNVNQGICALCRKTVFYKDLVWLKLRYKK</sequence>
<keyword evidence="2" id="KW-1185">Reference proteome</keyword>